<proteinExistence type="predicted"/>
<protein>
    <recommendedName>
        <fullName evidence="4">TraB/GumN family protein</fullName>
    </recommendedName>
</protein>
<keyword evidence="3" id="KW-1185">Reference proteome</keyword>
<dbReference type="RefSeq" id="WP_125025985.1">
    <property type="nucleotide sequence ID" value="NZ_CP034159.1"/>
</dbReference>
<evidence type="ECO:0000256" key="1">
    <source>
        <dbReference type="SAM" id="Phobius"/>
    </source>
</evidence>
<evidence type="ECO:0008006" key="4">
    <source>
        <dbReference type="Google" id="ProtNLM"/>
    </source>
</evidence>
<dbReference type="KEGG" id="ccas:EIB73_14705"/>
<dbReference type="Proteomes" id="UP000270185">
    <property type="component" value="Chromosome"/>
</dbReference>
<sequence>METKRLFTLISLLIFFLSFGQNSVLWKVTNKNTALTSFILGTYHLAGQEFVNSHPIILEKMKAADLVITETEINRSKFSAYYNLRPSSDMLSTILSPEDLAYLKEIFADEKIDLEKYTPGELLLKLQVYYPKYRCSAIKNTVNLPMDEYIQQLADLNKKELYYLESALFYLAILLPFFYIGKCK</sequence>
<feature type="transmembrane region" description="Helical" evidence="1">
    <location>
        <begin position="161"/>
        <end position="180"/>
    </location>
</feature>
<dbReference type="AlphaFoldDB" id="A0A3G8XMN8"/>
<gene>
    <name evidence="2" type="ORF">EIB73_14705</name>
</gene>
<dbReference type="Pfam" id="PF01963">
    <property type="entry name" value="TraB_PrgY_gumN"/>
    <property type="match status" value="1"/>
</dbReference>
<name>A0A3G8XMN8_9FLAO</name>
<keyword evidence="1" id="KW-0472">Membrane</keyword>
<dbReference type="OrthoDB" id="9798714at2"/>
<dbReference type="InterPro" id="IPR002816">
    <property type="entry name" value="TraB/PrgY/GumN_fam"/>
</dbReference>
<dbReference type="EMBL" id="CP034159">
    <property type="protein sequence ID" value="AZI34349.1"/>
    <property type="molecule type" value="Genomic_DNA"/>
</dbReference>
<evidence type="ECO:0000313" key="2">
    <source>
        <dbReference type="EMBL" id="AZI34349.1"/>
    </source>
</evidence>
<keyword evidence="1" id="KW-1133">Transmembrane helix</keyword>
<reference evidence="3" key="1">
    <citation type="submission" date="2018-11" db="EMBL/GenBank/DDBJ databases">
        <title>Proposal to divide the Flavobacteriaceae and reorganize its genera based on Amino Acid Identity values calculated from whole genome sequences.</title>
        <authorList>
            <person name="Nicholson A.C."/>
            <person name="Gulvik C.A."/>
            <person name="Whitney A.M."/>
            <person name="Humrighouse B.W."/>
            <person name="Bell M."/>
            <person name="Holmes B."/>
            <person name="Steigerwalt A.G."/>
            <person name="Villarma A."/>
            <person name="Sheth M."/>
            <person name="Batra D."/>
            <person name="Pryor J."/>
            <person name="Bernardet J.-F."/>
            <person name="Hugo C."/>
            <person name="Kampfer P."/>
            <person name="Newman J.D."/>
            <person name="McQuiston J.R."/>
        </authorList>
    </citation>
    <scope>NUCLEOTIDE SEQUENCE [LARGE SCALE GENOMIC DNA]</scope>
    <source>
        <strain evidence="3">G0081</strain>
    </source>
</reference>
<keyword evidence="1" id="KW-0812">Transmembrane</keyword>
<dbReference type="CDD" id="cd14789">
    <property type="entry name" value="Tiki"/>
    <property type="match status" value="1"/>
</dbReference>
<accession>A0A3G8XMN8</accession>
<organism evidence="2 3">
    <name type="scientific">Kaistella carnis</name>
    <dbReference type="NCBI Taxonomy" id="1241979"/>
    <lineage>
        <taxon>Bacteria</taxon>
        <taxon>Pseudomonadati</taxon>
        <taxon>Bacteroidota</taxon>
        <taxon>Flavobacteriia</taxon>
        <taxon>Flavobacteriales</taxon>
        <taxon>Weeksellaceae</taxon>
        <taxon>Chryseobacterium group</taxon>
        <taxon>Kaistella</taxon>
    </lineage>
</organism>
<evidence type="ECO:0000313" key="3">
    <source>
        <dbReference type="Proteomes" id="UP000270185"/>
    </source>
</evidence>